<dbReference type="EMBL" id="CM001217">
    <property type="protein sequence ID" value="KEH42117.1"/>
    <property type="molecule type" value="Genomic_DNA"/>
</dbReference>
<reference evidence="1 3" key="1">
    <citation type="journal article" date="2011" name="Nature">
        <title>The Medicago genome provides insight into the evolution of rhizobial symbioses.</title>
        <authorList>
            <person name="Young N.D."/>
            <person name="Debelle F."/>
            <person name="Oldroyd G.E."/>
            <person name="Geurts R."/>
            <person name="Cannon S.B."/>
            <person name="Udvardi M.K."/>
            <person name="Benedito V.A."/>
            <person name="Mayer K.F."/>
            <person name="Gouzy J."/>
            <person name="Schoof H."/>
            <person name="Van de Peer Y."/>
            <person name="Proost S."/>
            <person name="Cook D.R."/>
            <person name="Meyers B.C."/>
            <person name="Spannagl M."/>
            <person name="Cheung F."/>
            <person name="De Mita S."/>
            <person name="Krishnakumar V."/>
            <person name="Gundlach H."/>
            <person name="Zhou S."/>
            <person name="Mudge J."/>
            <person name="Bharti A.K."/>
            <person name="Murray J.D."/>
            <person name="Naoumkina M.A."/>
            <person name="Rosen B."/>
            <person name="Silverstein K.A."/>
            <person name="Tang H."/>
            <person name="Rombauts S."/>
            <person name="Zhao P.X."/>
            <person name="Zhou P."/>
            <person name="Barbe V."/>
            <person name="Bardou P."/>
            <person name="Bechner M."/>
            <person name="Bellec A."/>
            <person name="Berger A."/>
            <person name="Berges H."/>
            <person name="Bidwell S."/>
            <person name="Bisseling T."/>
            <person name="Choisne N."/>
            <person name="Couloux A."/>
            <person name="Denny R."/>
            <person name="Deshpande S."/>
            <person name="Dai X."/>
            <person name="Doyle J.J."/>
            <person name="Dudez A.M."/>
            <person name="Farmer A.D."/>
            <person name="Fouteau S."/>
            <person name="Franken C."/>
            <person name="Gibelin C."/>
            <person name="Gish J."/>
            <person name="Goldstein S."/>
            <person name="Gonzalez A.J."/>
            <person name="Green P.J."/>
            <person name="Hallab A."/>
            <person name="Hartog M."/>
            <person name="Hua A."/>
            <person name="Humphray S.J."/>
            <person name="Jeong D.H."/>
            <person name="Jing Y."/>
            <person name="Jocker A."/>
            <person name="Kenton S.M."/>
            <person name="Kim D.J."/>
            <person name="Klee K."/>
            <person name="Lai H."/>
            <person name="Lang C."/>
            <person name="Lin S."/>
            <person name="Macmil S.L."/>
            <person name="Magdelenat G."/>
            <person name="Matthews L."/>
            <person name="McCorrison J."/>
            <person name="Monaghan E.L."/>
            <person name="Mun J.H."/>
            <person name="Najar F.Z."/>
            <person name="Nicholson C."/>
            <person name="Noirot C."/>
            <person name="O'Bleness M."/>
            <person name="Paule C.R."/>
            <person name="Poulain J."/>
            <person name="Prion F."/>
            <person name="Qin B."/>
            <person name="Qu C."/>
            <person name="Retzel E.F."/>
            <person name="Riddle C."/>
            <person name="Sallet E."/>
            <person name="Samain S."/>
            <person name="Samson N."/>
            <person name="Sanders I."/>
            <person name="Saurat O."/>
            <person name="Scarpelli C."/>
            <person name="Schiex T."/>
            <person name="Segurens B."/>
            <person name="Severin A.J."/>
            <person name="Sherrier D.J."/>
            <person name="Shi R."/>
            <person name="Sims S."/>
            <person name="Singer S.R."/>
            <person name="Sinharoy S."/>
            <person name="Sterck L."/>
            <person name="Viollet A."/>
            <person name="Wang B.B."/>
            <person name="Wang K."/>
            <person name="Wang M."/>
            <person name="Wang X."/>
            <person name="Warfsmann J."/>
            <person name="Weissenbach J."/>
            <person name="White D.D."/>
            <person name="White J.D."/>
            <person name="Wiley G.B."/>
            <person name="Wincker P."/>
            <person name="Xing Y."/>
            <person name="Yang L."/>
            <person name="Yao Z."/>
            <person name="Ying F."/>
            <person name="Zhai J."/>
            <person name="Zhou L."/>
            <person name="Zuber A."/>
            <person name="Denarie J."/>
            <person name="Dixon R.A."/>
            <person name="May G.D."/>
            <person name="Schwartz D.C."/>
            <person name="Rogers J."/>
            <person name="Quetier F."/>
            <person name="Town C.D."/>
            <person name="Roe B.A."/>
        </authorList>
    </citation>
    <scope>NUCLEOTIDE SEQUENCE [LARGE SCALE GENOMIC DNA]</scope>
    <source>
        <strain evidence="1">A17</strain>
        <strain evidence="2 3">cv. Jemalong A17</strain>
    </source>
</reference>
<reference evidence="2" key="3">
    <citation type="submission" date="2015-04" db="UniProtKB">
        <authorList>
            <consortium name="EnsemblPlants"/>
        </authorList>
    </citation>
    <scope>IDENTIFICATION</scope>
    <source>
        <strain evidence="2">cv. Jemalong A17</strain>
    </source>
</reference>
<reference evidence="1 3" key="2">
    <citation type="journal article" date="2014" name="BMC Genomics">
        <title>An improved genome release (version Mt4.0) for the model legume Medicago truncatula.</title>
        <authorList>
            <person name="Tang H."/>
            <person name="Krishnakumar V."/>
            <person name="Bidwell S."/>
            <person name="Rosen B."/>
            <person name="Chan A."/>
            <person name="Zhou S."/>
            <person name="Gentzbittel L."/>
            <person name="Childs K.L."/>
            <person name="Yandell M."/>
            <person name="Gundlach H."/>
            <person name="Mayer K.F."/>
            <person name="Schwartz D.C."/>
            <person name="Town C.D."/>
        </authorList>
    </citation>
    <scope>GENOME REANNOTATION</scope>
    <source>
        <strain evidence="1">A17</strain>
        <strain evidence="2 3">cv. Jemalong A17</strain>
    </source>
</reference>
<dbReference type="Proteomes" id="UP000002051">
    <property type="component" value="Unassembled WGS sequence"/>
</dbReference>
<organism evidence="1 3">
    <name type="scientific">Medicago truncatula</name>
    <name type="common">Barrel medic</name>
    <name type="synonym">Medicago tribuloides</name>
    <dbReference type="NCBI Taxonomy" id="3880"/>
    <lineage>
        <taxon>Eukaryota</taxon>
        <taxon>Viridiplantae</taxon>
        <taxon>Streptophyta</taxon>
        <taxon>Embryophyta</taxon>
        <taxon>Tracheophyta</taxon>
        <taxon>Spermatophyta</taxon>
        <taxon>Magnoliopsida</taxon>
        <taxon>eudicotyledons</taxon>
        <taxon>Gunneridae</taxon>
        <taxon>Pentapetalae</taxon>
        <taxon>rosids</taxon>
        <taxon>fabids</taxon>
        <taxon>Fabales</taxon>
        <taxon>Fabaceae</taxon>
        <taxon>Papilionoideae</taxon>
        <taxon>50 kb inversion clade</taxon>
        <taxon>NPAAA clade</taxon>
        <taxon>Hologalegina</taxon>
        <taxon>IRL clade</taxon>
        <taxon>Trifolieae</taxon>
        <taxon>Medicago</taxon>
    </lineage>
</organism>
<evidence type="ECO:0000313" key="3">
    <source>
        <dbReference type="Proteomes" id="UP000002051"/>
    </source>
</evidence>
<name>A0A072VJW5_MEDTR</name>
<accession>A0A072VJW5</accession>
<dbReference type="AlphaFoldDB" id="A0A072VJW5"/>
<keyword evidence="3" id="KW-1185">Reference proteome</keyword>
<evidence type="ECO:0000313" key="1">
    <source>
        <dbReference type="EMBL" id="KEH42117.1"/>
    </source>
</evidence>
<protein>
    <submittedName>
        <fullName evidence="1 2">Uncharacterized protein</fullName>
    </submittedName>
</protein>
<dbReference type="EnsemblPlants" id="KEH42117">
    <property type="protein sequence ID" value="KEH42117"/>
    <property type="gene ID" value="MTR_1g062300"/>
</dbReference>
<evidence type="ECO:0000313" key="2">
    <source>
        <dbReference type="EnsemblPlants" id="KEH42117"/>
    </source>
</evidence>
<gene>
    <name evidence="1" type="ordered locus">MTR_1g062300</name>
</gene>
<dbReference type="HOGENOM" id="CLU_2240544_0_0_1"/>
<sequence>MMYSASHICFHHVAIASPCFSNIFTMSINAFNSKPLSAPNHVYPKIILSHESLSTPNHFHPQKAFTLVKLSIVPKISLVNRLSPLLDLVDRDTIQVPPPPGKPPR</sequence>
<proteinExistence type="predicted"/>